<protein>
    <submittedName>
        <fullName evidence="2">Uncharacterized protein</fullName>
    </submittedName>
</protein>
<evidence type="ECO:0000313" key="3">
    <source>
        <dbReference type="Proteomes" id="UP000006008"/>
    </source>
</evidence>
<feature type="chain" id="PRO_5003477865" evidence="1">
    <location>
        <begin position="20"/>
        <end position="250"/>
    </location>
</feature>
<dbReference type="PROSITE" id="PS51257">
    <property type="entry name" value="PROKAR_LIPOPROTEIN"/>
    <property type="match status" value="1"/>
</dbReference>
<dbReference type="HOGENOM" id="CLU_1109609_0_0_10"/>
<dbReference type="GeneID" id="92815506"/>
<dbReference type="eggNOG" id="COG3637">
    <property type="taxonomic scope" value="Bacteria"/>
</dbReference>
<sequence>MKKSSWLLLAALLLVCSCAQRIKMQVSNPGYQTDSVTAPVRVLSLNDTVPAEAVLIGTLKIGDNGFSKSGNLDTTLRLAREQAAKAGGNLVKITWHKAPSFASSCHRIKADIYRMDSLPPVKTHAVFDSLHFLNGESVIHLFRKFPLGAALSYDVKINDSVVTQARNNWAEEIVIPATGEVVIWASTENRAELKLILQAGYHYYIRCGMKYGIMVGRPKLEIVEPSVAKAEIEAIQQTAPDPDTDTDTEP</sequence>
<keyword evidence="3" id="KW-1185">Reference proteome</keyword>
<name>G5H9Z3_9BACT</name>
<organism evidence="2 3">
    <name type="scientific">Alistipes indistinctus YIT 12060</name>
    <dbReference type="NCBI Taxonomy" id="742725"/>
    <lineage>
        <taxon>Bacteria</taxon>
        <taxon>Pseudomonadati</taxon>
        <taxon>Bacteroidota</taxon>
        <taxon>Bacteroidia</taxon>
        <taxon>Bacteroidales</taxon>
        <taxon>Rikenellaceae</taxon>
        <taxon>Alistipes</taxon>
    </lineage>
</organism>
<evidence type="ECO:0000256" key="1">
    <source>
        <dbReference type="SAM" id="SignalP"/>
    </source>
</evidence>
<dbReference type="EMBL" id="ADLD01000013">
    <property type="protein sequence ID" value="EHB91409.1"/>
    <property type="molecule type" value="Genomic_DNA"/>
</dbReference>
<evidence type="ECO:0000313" key="2">
    <source>
        <dbReference type="EMBL" id="EHB91409.1"/>
    </source>
</evidence>
<dbReference type="RefSeq" id="WP_009134264.1">
    <property type="nucleotide sequence ID" value="NZ_CP102250.1"/>
</dbReference>
<accession>G5H9Z3</accession>
<dbReference type="AlphaFoldDB" id="G5H9Z3"/>
<gene>
    <name evidence="2" type="ORF">HMPREF9450_01458</name>
</gene>
<dbReference type="Proteomes" id="UP000006008">
    <property type="component" value="Unassembled WGS sequence"/>
</dbReference>
<keyword evidence="1" id="KW-0732">Signal</keyword>
<comment type="caution">
    <text evidence="2">The sequence shown here is derived from an EMBL/GenBank/DDBJ whole genome shotgun (WGS) entry which is preliminary data.</text>
</comment>
<reference evidence="2 3" key="1">
    <citation type="submission" date="2011-08" db="EMBL/GenBank/DDBJ databases">
        <title>The Genome Sequence of Alistipes indistinctus YIT 12060.</title>
        <authorList>
            <consortium name="The Broad Institute Genome Sequencing Platform"/>
            <person name="Earl A."/>
            <person name="Ward D."/>
            <person name="Feldgarden M."/>
            <person name="Gevers D."/>
            <person name="Morotomi M."/>
            <person name="Young S.K."/>
            <person name="Zeng Q."/>
            <person name="Gargeya S."/>
            <person name="Fitzgerald M."/>
            <person name="Haas B."/>
            <person name="Abouelleil A."/>
            <person name="Alvarado L."/>
            <person name="Arachchi H.M."/>
            <person name="Berlin A."/>
            <person name="Brown A."/>
            <person name="Chapman S.B."/>
            <person name="Chen Z."/>
            <person name="Dunbar C."/>
            <person name="Freedman E."/>
            <person name="Gearin G."/>
            <person name="Gellesch M."/>
            <person name="Goldberg J."/>
            <person name="Griggs A."/>
            <person name="Gujja S."/>
            <person name="Heiman D."/>
            <person name="Howarth C."/>
            <person name="Larson L."/>
            <person name="Lui A."/>
            <person name="MacDonald P.J.P."/>
            <person name="Montmayeur A."/>
            <person name="Murphy C."/>
            <person name="Neiman D."/>
            <person name="Pearson M."/>
            <person name="Priest M."/>
            <person name="Roberts A."/>
            <person name="Saif S."/>
            <person name="Shea T."/>
            <person name="Shenoy N."/>
            <person name="Sisk P."/>
            <person name="Stolte C."/>
            <person name="Sykes S."/>
            <person name="Wortman J."/>
            <person name="Nusbaum C."/>
            <person name="Birren B."/>
        </authorList>
    </citation>
    <scope>NUCLEOTIDE SEQUENCE [LARGE SCALE GENOMIC DNA]</scope>
    <source>
        <strain evidence="2 3">YIT 12060</strain>
    </source>
</reference>
<dbReference type="OrthoDB" id="1077923at2"/>
<dbReference type="STRING" id="742725.HMPREF9450_01458"/>
<dbReference type="PATRIC" id="fig|742725.3.peg.1545"/>
<proteinExistence type="predicted"/>
<feature type="signal peptide" evidence="1">
    <location>
        <begin position="1"/>
        <end position="19"/>
    </location>
</feature>